<dbReference type="Proteomes" id="UP000641646">
    <property type="component" value="Unassembled WGS sequence"/>
</dbReference>
<evidence type="ECO:0000256" key="2">
    <source>
        <dbReference type="SAM" id="MobiDB-lite"/>
    </source>
</evidence>
<proteinExistence type="predicted"/>
<comment type="caution">
    <text evidence="3">The sequence shown here is derived from an EMBL/GenBank/DDBJ whole genome shotgun (WGS) entry which is preliminary data.</text>
</comment>
<dbReference type="InterPro" id="IPR040003">
    <property type="entry name" value="PG18-like"/>
</dbReference>
<keyword evidence="1" id="KW-0175">Coiled coil</keyword>
<dbReference type="RefSeq" id="WP_190472770.1">
    <property type="nucleotide sequence ID" value="NZ_JACJPW010000106.1"/>
</dbReference>
<dbReference type="PANTHER" id="PTHR35745">
    <property type="entry name" value="BNACNNG14650D PROTEIN"/>
    <property type="match status" value="1"/>
</dbReference>
<organism evidence="3 4">
    <name type="scientific">Aerosakkonema funiforme FACHB-1375</name>
    <dbReference type="NCBI Taxonomy" id="2949571"/>
    <lineage>
        <taxon>Bacteria</taxon>
        <taxon>Bacillati</taxon>
        <taxon>Cyanobacteriota</taxon>
        <taxon>Cyanophyceae</taxon>
        <taxon>Oscillatoriophycideae</taxon>
        <taxon>Aerosakkonematales</taxon>
        <taxon>Aerosakkonemataceae</taxon>
        <taxon>Aerosakkonema</taxon>
    </lineage>
</organism>
<evidence type="ECO:0000256" key="1">
    <source>
        <dbReference type="SAM" id="Coils"/>
    </source>
</evidence>
<keyword evidence="4" id="KW-1185">Reference proteome</keyword>
<feature type="compositionally biased region" description="Polar residues" evidence="2">
    <location>
        <begin position="62"/>
        <end position="75"/>
    </location>
</feature>
<feature type="region of interest" description="Disordered" evidence="2">
    <location>
        <begin position="55"/>
        <end position="86"/>
    </location>
</feature>
<dbReference type="GO" id="GO:0010027">
    <property type="term" value="P:thylakoid membrane organization"/>
    <property type="evidence" value="ECO:0007669"/>
    <property type="project" value="InterPro"/>
</dbReference>
<accession>A0A926VKT2</accession>
<feature type="coiled-coil region" evidence="1">
    <location>
        <begin position="89"/>
        <end position="116"/>
    </location>
</feature>
<evidence type="ECO:0008006" key="5">
    <source>
        <dbReference type="Google" id="ProtNLM"/>
    </source>
</evidence>
<reference evidence="3" key="1">
    <citation type="journal article" date="2015" name="ISME J.">
        <title>Draft Genome Sequence of Streptomyces incarnatus NRRL8089, which Produces the Nucleoside Antibiotic Sinefungin.</title>
        <authorList>
            <person name="Oshima K."/>
            <person name="Hattori M."/>
            <person name="Shimizu H."/>
            <person name="Fukuda K."/>
            <person name="Nemoto M."/>
            <person name="Inagaki K."/>
            <person name="Tamura T."/>
        </authorList>
    </citation>
    <scope>NUCLEOTIDE SEQUENCE</scope>
    <source>
        <strain evidence="3">FACHB-1375</strain>
    </source>
</reference>
<gene>
    <name evidence="3" type="ORF">H6G03_29130</name>
</gene>
<dbReference type="PANTHER" id="PTHR35745:SF1">
    <property type="entry name" value="OS04G0513000 PROTEIN"/>
    <property type="match status" value="1"/>
</dbReference>
<evidence type="ECO:0000313" key="3">
    <source>
        <dbReference type="EMBL" id="MBD2185088.1"/>
    </source>
</evidence>
<protein>
    <recommendedName>
        <fullName evidence="5">Thylakoid lumen protein</fullName>
    </recommendedName>
</protein>
<evidence type="ECO:0000313" key="4">
    <source>
        <dbReference type="Proteomes" id="UP000641646"/>
    </source>
</evidence>
<dbReference type="EMBL" id="JACJPW010000106">
    <property type="protein sequence ID" value="MBD2185088.1"/>
    <property type="molecule type" value="Genomic_DNA"/>
</dbReference>
<reference evidence="3" key="2">
    <citation type="submission" date="2020-08" db="EMBL/GenBank/DDBJ databases">
        <authorList>
            <person name="Chen M."/>
            <person name="Teng W."/>
            <person name="Zhao L."/>
            <person name="Hu C."/>
            <person name="Zhou Y."/>
            <person name="Han B."/>
            <person name="Song L."/>
            <person name="Shu W."/>
        </authorList>
    </citation>
    <scope>NUCLEOTIDE SEQUENCE</scope>
    <source>
        <strain evidence="3">FACHB-1375</strain>
    </source>
</reference>
<sequence length="118" mass="13243">MSNNQLHAFFVGRAIAEALYEQLEQALTNAVSEFGKFDAEQRERLREFTLQAIERANRSEETTMQGRTTAPTGQGTRYADATLGLGSPSGDLQATIDELRAEIAQMRSELQRYRSRSL</sequence>
<dbReference type="AlphaFoldDB" id="A0A926VKT2"/>
<dbReference type="Pfam" id="PF20711">
    <property type="entry name" value="DUF6825"/>
    <property type="match status" value="1"/>
</dbReference>
<name>A0A926VKT2_9CYAN</name>